<evidence type="ECO:0000313" key="2">
    <source>
        <dbReference type="Proteomes" id="UP000053881"/>
    </source>
</evidence>
<protein>
    <submittedName>
        <fullName evidence="1">Uncharacterized protein</fullName>
    </submittedName>
</protein>
<name>A0A0Q9XYA0_9BACI</name>
<dbReference type="EMBL" id="LGPB01000073">
    <property type="protein sequence ID" value="KRG13631.1"/>
    <property type="molecule type" value="Genomic_DNA"/>
</dbReference>
<dbReference type="AlphaFoldDB" id="A0A0Q9XYA0"/>
<gene>
    <name evidence="1" type="ORF">ACA29_08080</name>
</gene>
<proteinExistence type="predicted"/>
<dbReference type="PATRIC" id="fig|217031.4.peg.2669"/>
<sequence>MNACFVLLTTSWKIVELLGSDNRPIPQVAQFYISLEFLDEYLTKDITCLFIGNEKERIESAKLIIG</sequence>
<organism evidence="1 2">
    <name type="scientific">Lederbergia galactosidilytica</name>
    <dbReference type="NCBI Taxonomy" id="217031"/>
    <lineage>
        <taxon>Bacteria</taxon>
        <taxon>Bacillati</taxon>
        <taxon>Bacillota</taxon>
        <taxon>Bacilli</taxon>
        <taxon>Bacillales</taxon>
        <taxon>Bacillaceae</taxon>
        <taxon>Lederbergia</taxon>
    </lineage>
</organism>
<dbReference type="Proteomes" id="UP000053881">
    <property type="component" value="Unassembled WGS sequence"/>
</dbReference>
<evidence type="ECO:0000313" key="1">
    <source>
        <dbReference type="EMBL" id="KRG13631.1"/>
    </source>
</evidence>
<accession>A0A0Q9XYA0</accession>
<reference evidence="1 2" key="1">
    <citation type="submission" date="2015-06" db="EMBL/GenBank/DDBJ databases">
        <title>Genome sequencing project of Bacillus galactosidilyticus PL133.</title>
        <authorList>
            <person name="Gaiero J."/>
            <person name="Nicol R."/>
            <person name="Habash M."/>
        </authorList>
    </citation>
    <scope>NUCLEOTIDE SEQUENCE [LARGE SCALE GENOMIC DNA]</scope>
    <source>
        <strain evidence="1 2">PL133</strain>
    </source>
</reference>
<comment type="caution">
    <text evidence="1">The sequence shown here is derived from an EMBL/GenBank/DDBJ whole genome shotgun (WGS) entry which is preliminary data.</text>
</comment>